<reference evidence="2" key="1">
    <citation type="submission" date="2021-05" db="EMBL/GenBank/DDBJ databases">
        <title>A free-living protist that lacks canonical eukaryotic 1 DNA replication and segregation systems.</title>
        <authorList>
            <person name="Salas-Leiva D.E."/>
            <person name="Tromer E.C."/>
            <person name="Curtis B.A."/>
            <person name="Jerlstrom-Hultqvist J."/>
            <person name="Kolisko M."/>
            <person name="Yi Z."/>
            <person name="Salas-Leiva J.S."/>
            <person name="Gallot-Lavallee L."/>
            <person name="Kops G.J.P.L."/>
            <person name="Archibald J.M."/>
            <person name="Simpson A.G.B."/>
            <person name="Roger A.J."/>
        </authorList>
    </citation>
    <scope>NUCLEOTIDE SEQUENCE</scope>
    <source>
        <strain evidence="2">BICM</strain>
    </source>
</reference>
<feature type="transmembrane region" description="Helical" evidence="1">
    <location>
        <begin position="209"/>
        <end position="229"/>
    </location>
</feature>
<organism evidence="2 3">
    <name type="scientific">Carpediemonas membranifera</name>
    <dbReference type="NCBI Taxonomy" id="201153"/>
    <lineage>
        <taxon>Eukaryota</taxon>
        <taxon>Metamonada</taxon>
        <taxon>Carpediemonas-like organisms</taxon>
        <taxon>Carpediemonas</taxon>
    </lineage>
</organism>
<dbReference type="EMBL" id="JAHDYR010000053">
    <property type="protein sequence ID" value="KAG9391712.1"/>
    <property type="molecule type" value="Genomic_DNA"/>
</dbReference>
<feature type="transmembrane region" description="Helical" evidence="1">
    <location>
        <begin position="123"/>
        <end position="145"/>
    </location>
</feature>
<feature type="transmembrane region" description="Helical" evidence="1">
    <location>
        <begin position="241"/>
        <end position="263"/>
    </location>
</feature>
<feature type="transmembrane region" description="Helical" evidence="1">
    <location>
        <begin position="175"/>
        <end position="197"/>
    </location>
</feature>
<keyword evidence="1" id="KW-0812">Transmembrane</keyword>
<protein>
    <submittedName>
        <fullName evidence="2">Solute carrier family 35 member F3-like</fullName>
    </submittedName>
</protein>
<dbReference type="PANTHER" id="PTHR19346:SF4">
    <property type="entry name" value="SUGAR PHOSPHATE TRANSPORTER DOMAIN-CONTAINING PROTEIN"/>
    <property type="match status" value="1"/>
</dbReference>
<dbReference type="AlphaFoldDB" id="A0A8J6B2Q3"/>
<comment type="caution">
    <text evidence="2">The sequence shown here is derived from an EMBL/GenBank/DDBJ whole genome shotgun (WGS) entry which is preliminary data.</text>
</comment>
<dbReference type="Proteomes" id="UP000717585">
    <property type="component" value="Unassembled WGS sequence"/>
</dbReference>
<dbReference type="PANTHER" id="PTHR19346">
    <property type="entry name" value="SUGAR PHOSPHATE TRANSPORTER DOMAIN-CONTAINING PROTEIN"/>
    <property type="match status" value="1"/>
</dbReference>
<sequence length="349" mass="38140">MKASFCERGGADSSVVSMRRSDSSQELLLLQTDEESVISEQPEEEHHKLFHRLRRALGAIVLSIVVSVLYSINTELLQTLDDYFSPLLITWTMHSSMIILVPVPVMGFIIFRPKLGLRDFLVLVYRLVMCASLYFLTNGLFIMSLKFIPPSVATSVFQLTPIVVLAATTLLDLRFPAILSVIGSIVVVLASILFTVVVSNPVHANIRRILVGLAISLMSLLMNSSYQLWVKRYLQDTPTATILSAIALFHVAVLWPIAAVSVPKPMPDTVQWGKLALSSGISLVVTFLSFFAISLFNPVVFSSGQGLNGPITFIFDLILHRAGSFSALRMAIAAVSGVLVTVGFMAVVA</sequence>
<gene>
    <name evidence="2" type="ORF">J8273_6488</name>
</gene>
<feature type="transmembrane region" description="Helical" evidence="1">
    <location>
        <begin position="275"/>
        <end position="293"/>
    </location>
</feature>
<evidence type="ECO:0000313" key="3">
    <source>
        <dbReference type="Proteomes" id="UP000717585"/>
    </source>
</evidence>
<proteinExistence type="predicted"/>
<dbReference type="InterPro" id="IPR026505">
    <property type="entry name" value="Solute_c_fam_35_mem_F3/F4"/>
</dbReference>
<evidence type="ECO:0000313" key="2">
    <source>
        <dbReference type="EMBL" id="KAG9391712.1"/>
    </source>
</evidence>
<keyword evidence="1" id="KW-0472">Membrane</keyword>
<evidence type="ECO:0000256" key="1">
    <source>
        <dbReference type="SAM" id="Phobius"/>
    </source>
</evidence>
<feature type="transmembrane region" description="Helical" evidence="1">
    <location>
        <begin position="56"/>
        <end position="73"/>
    </location>
</feature>
<keyword evidence="3" id="KW-1185">Reference proteome</keyword>
<name>A0A8J6B2Q3_9EUKA</name>
<feature type="transmembrane region" description="Helical" evidence="1">
    <location>
        <begin position="331"/>
        <end position="348"/>
    </location>
</feature>
<keyword evidence="1" id="KW-1133">Transmembrane helix</keyword>
<feature type="transmembrane region" description="Helical" evidence="1">
    <location>
        <begin position="93"/>
        <end position="111"/>
    </location>
</feature>
<accession>A0A8J6B2Q3</accession>